<comment type="caution">
    <text evidence="3">The sequence shown here is derived from an EMBL/GenBank/DDBJ whole genome shotgun (WGS) entry which is preliminary data.</text>
</comment>
<dbReference type="GO" id="GO:0000271">
    <property type="term" value="P:polysaccharide biosynthetic process"/>
    <property type="evidence" value="ECO:0007669"/>
    <property type="project" value="TreeGrafter"/>
</dbReference>
<keyword evidence="1" id="KW-0812">Transmembrane</keyword>
<protein>
    <recommendedName>
        <fullName evidence="2">Acyltransferase 3 domain-containing protein</fullName>
    </recommendedName>
</protein>
<gene>
    <name evidence="3" type="ORF">BXP70_17750</name>
</gene>
<dbReference type="PANTHER" id="PTHR23028:SF53">
    <property type="entry name" value="ACYL_TRANSF_3 DOMAIN-CONTAINING PROTEIN"/>
    <property type="match status" value="1"/>
</dbReference>
<dbReference type="Pfam" id="PF01757">
    <property type="entry name" value="Acyl_transf_3"/>
    <property type="match status" value="1"/>
</dbReference>
<feature type="transmembrane region" description="Helical" evidence="1">
    <location>
        <begin position="54"/>
        <end position="72"/>
    </location>
</feature>
<keyword evidence="4" id="KW-1185">Reference proteome</keyword>
<organism evidence="3 4">
    <name type="scientific">Hymenobacter crusticola</name>
    <dbReference type="NCBI Taxonomy" id="1770526"/>
    <lineage>
        <taxon>Bacteria</taxon>
        <taxon>Pseudomonadati</taxon>
        <taxon>Bacteroidota</taxon>
        <taxon>Cytophagia</taxon>
        <taxon>Cytophagales</taxon>
        <taxon>Hymenobacteraceae</taxon>
        <taxon>Hymenobacter</taxon>
    </lineage>
</organism>
<keyword evidence="1" id="KW-1133">Transmembrane helix</keyword>
<evidence type="ECO:0000256" key="1">
    <source>
        <dbReference type="SAM" id="Phobius"/>
    </source>
</evidence>
<keyword evidence="1" id="KW-0472">Membrane</keyword>
<evidence type="ECO:0000259" key="2">
    <source>
        <dbReference type="Pfam" id="PF01757"/>
    </source>
</evidence>
<feature type="transmembrane region" description="Helical" evidence="1">
    <location>
        <begin position="160"/>
        <end position="181"/>
    </location>
</feature>
<dbReference type="Proteomes" id="UP000194873">
    <property type="component" value="Unassembled WGS sequence"/>
</dbReference>
<sequence>MATKALYPVGVAHANNFDFIRVLLATAVVFCHSYGVYDGTIERDPLWRWSGHQLSVGTAAINFFFAISGFLVSQSWTREPHYLRFLQKRVLRIYPGFVAVCLLEALLFGPLGRGWPPAFRAYWSEVGIRGFLFRTATLREPILPPTLLQLPIPNFLNASLWSISYEFVCYQLIALAAVLGAWTKPARILWLFLGLLVLNIGHYPVYQLYNVAGTLDPHLLPYYPALYAERLLTLEHLLLPFTAGMCCYAYRHHLPRSRWGLLLSLLALAGTLRTGVGFEIAQAVFGVYVLLYVSLQQRVTFPRFAQFGDFSYGIYLYGWPLLQLVLLYAQGHLTVGGVFGCTMALVVPVAALSWHLVEKPFLRFKSFPVLPLRS</sequence>
<evidence type="ECO:0000313" key="3">
    <source>
        <dbReference type="EMBL" id="OUJ72741.1"/>
    </source>
</evidence>
<feature type="transmembrane region" description="Helical" evidence="1">
    <location>
        <begin position="336"/>
        <end position="357"/>
    </location>
</feature>
<feature type="transmembrane region" description="Helical" evidence="1">
    <location>
        <begin position="188"/>
        <end position="206"/>
    </location>
</feature>
<feature type="domain" description="Acyltransferase 3" evidence="2">
    <location>
        <begin position="16"/>
        <end position="350"/>
    </location>
</feature>
<feature type="transmembrane region" description="Helical" evidence="1">
    <location>
        <begin position="310"/>
        <end position="329"/>
    </location>
</feature>
<evidence type="ECO:0000313" key="4">
    <source>
        <dbReference type="Proteomes" id="UP000194873"/>
    </source>
</evidence>
<dbReference type="GO" id="GO:0016020">
    <property type="term" value="C:membrane"/>
    <property type="evidence" value="ECO:0007669"/>
    <property type="project" value="TreeGrafter"/>
</dbReference>
<accession>A0A243WD74</accession>
<feature type="transmembrane region" description="Helical" evidence="1">
    <location>
        <begin position="226"/>
        <end position="250"/>
    </location>
</feature>
<reference evidence="3 4" key="1">
    <citation type="submission" date="2017-01" db="EMBL/GenBank/DDBJ databases">
        <title>A new Hymenobacter.</title>
        <authorList>
            <person name="Liang Y."/>
            <person name="Feng F."/>
        </authorList>
    </citation>
    <scope>NUCLEOTIDE SEQUENCE [LARGE SCALE GENOMIC DNA]</scope>
    <source>
        <strain evidence="3">MIMBbqt21</strain>
    </source>
</reference>
<dbReference type="EMBL" id="MTSE01000009">
    <property type="protein sequence ID" value="OUJ72741.1"/>
    <property type="molecule type" value="Genomic_DNA"/>
</dbReference>
<feature type="transmembrane region" description="Helical" evidence="1">
    <location>
        <begin position="93"/>
        <end position="112"/>
    </location>
</feature>
<dbReference type="GO" id="GO:0016747">
    <property type="term" value="F:acyltransferase activity, transferring groups other than amino-acyl groups"/>
    <property type="evidence" value="ECO:0007669"/>
    <property type="project" value="InterPro"/>
</dbReference>
<dbReference type="PANTHER" id="PTHR23028">
    <property type="entry name" value="ACETYLTRANSFERASE"/>
    <property type="match status" value="1"/>
</dbReference>
<dbReference type="AlphaFoldDB" id="A0A243WD74"/>
<feature type="transmembrane region" description="Helical" evidence="1">
    <location>
        <begin position="262"/>
        <end position="290"/>
    </location>
</feature>
<proteinExistence type="predicted"/>
<dbReference type="InterPro" id="IPR002656">
    <property type="entry name" value="Acyl_transf_3_dom"/>
</dbReference>
<name>A0A243WD74_9BACT</name>
<dbReference type="InterPro" id="IPR050879">
    <property type="entry name" value="Acyltransferase_3"/>
</dbReference>